<dbReference type="InterPro" id="IPR015422">
    <property type="entry name" value="PyrdxlP-dep_Trfase_small"/>
</dbReference>
<dbReference type="PROSITE" id="PS51349">
    <property type="entry name" value="FMN_HYDROXY_ACID_DH_2"/>
    <property type="match status" value="1"/>
</dbReference>
<dbReference type="InterPro" id="IPR013785">
    <property type="entry name" value="Aldolase_TIM"/>
</dbReference>
<dbReference type="Gene3D" id="3.90.1150.10">
    <property type="entry name" value="Aspartate Aminotransferase, domain 1"/>
    <property type="match status" value="1"/>
</dbReference>
<dbReference type="RefSeq" id="WP_378288886.1">
    <property type="nucleotide sequence ID" value="NZ_JBHSON010000093.1"/>
</dbReference>
<keyword evidence="9" id="KW-1185">Reference proteome</keyword>
<dbReference type="PANTHER" id="PTHR42790">
    <property type="entry name" value="AMINOTRANSFERASE"/>
    <property type="match status" value="1"/>
</dbReference>
<sequence>MNPVLRGFVAERERRNAADIAGFGRTGLRPRGAGRPAGIGPPDPATKILGRTWAAPLAVAPLAGPDLACPNGEPAMVRAAAAAGVPVVVSAYTGRTFAELAATADTTCWLRLPPYKDRAVTRRLVERAERAGFEALMVAADVPCLTVAAAPAHLAGPSDAHGDPADPVEVEWLRSACSLPVFVAGPLSAADASRAVDAGAAGIVVTGRPGGRGAIDVLPEVAAAVAGRCPVLLDGGVRGGADVLIALAAGADAVCLGRPVLDGLAADGESGAARVLDVVVTELKEAMTFTGAGSVADIGPGLVRTQPGPVASDPPGSGPVEPAPRPAGADLRKRELHGSVSSPVLDTMTFLNEITLRYPDAISFAPGRPYDDLFQNEQIFGYLRRYLDHLAAQGRSPHALRTNLFQYGPTAGQIQDVIADSLRIDEDIDVPPESIVVTVGAQEAMLLVLRALIAGPDDVLLVSSPCYVGITGAARLLDIAVTGVEERAGGVSCADLEAAILAERARGRRPRAFYVVPDHSNPSGTTMDLRSRRELLAVAARHDILVLEDNPYRLVSPGPPPPTLKSLDRERRVVHLGSYSKTVFPGARVGFVIADQRVEDETGRTGLLADELAKIKSMVTVNTSSLSQAAVAGALLSAGGRLSEFNAPAAAHYAGTMRATLEHLDRRLPAGRRAALGVRWNKPAGGFFLTVEVPFRTGNAALNRSAQEFGVIWTPMTYFHPEGGGHHALRLSTSYLTSAEIEEGTARLAHFIEAQSNEAQA</sequence>
<comment type="cofactor">
    <cofactor evidence="2">
        <name>pyridoxal 5'-phosphate</name>
        <dbReference type="ChEBI" id="CHEBI:597326"/>
    </cofactor>
</comment>
<evidence type="ECO:0000256" key="3">
    <source>
        <dbReference type="ARBA" id="ARBA00022576"/>
    </source>
</evidence>
<dbReference type="SUPFAM" id="SSF53383">
    <property type="entry name" value="PLP-dependent transferases"/>
    <property type="match status" value="1"/>
</dbReference>
<dbReference type="Gene3D" id="3.40.640.10">
    <property type="entry name" value="Type I PLP-dependent aspartate aminotransferase-like (Major domain)"/>
    <property type="match status" value="1"/>
</dbReference>
<dbReference type="InterPro" id="IPR050859">
    <property type="entry name" value="Class-I_PLP-dep_aminotransf"/>
</dbReference>
<dbReference type="InterPro" id="IPR037396">
    <property type="entry name" value="FMN_HAD"/>
</dbReference>
<name>A0ABW1ADS3_9ACTN</name>
<keyword evidence="3 8" id="KW-0032">Aminotransferase</keyword>
<organism evidence="8 9">
    <name type="scientific">Actinomadura rugatobispora</name>
    <dbReference type="NCBI Taxonomy" id="1994"/>
    <lineage>
        <taxon>Bacteria</taxon>
        <taxon>Bacillati</taxon>
        <taxon>Actinomycetota</taxon>
        <taxon>Actinomycetes</taxon>
        <taxon>Streptosporangiales</taxon>
        <taxon>Thermomonosporaceae</taxon>
        <taxon>Actinomadura</taxon>
    </lineage>
</organism>
<accession>A0ABW1ADS3</accession>
<dbReference type="GO" id="GO:0008483">
    <property type="term" value="F:transaminase activity"/>
    <property type="evidence" value="ECO:0007669"/>
    <property type="project" value="UniProtKB-KW"/>
</dbReference>
<evidence type="ECO:0000256" key="5">
    <source>
        <dbReference type="ARBA" id="ARBA00022898"/>
    </source>
</evidence>
<feature type="region of interest" description="Disordered" evidence="6">
    <location>
        <begin position="302"/>
        <end position="330"/>
    </location>
</feature>
<dbReference type="EMBL" id="JBHSON010000093">
    <property type="protein sequence ID" value="MFC5752667.1"/>
    <property type="molecule type" value="Genomic_DNA"/>
</dbReference>
<evidence type="ECO:0000313" key="8">
    <source>
        <dbReference type="EMBL" id="MFC5752667.1"/>
    </source>
</evidence>
<dbReference type="InterPro" id="IPR015424">
    <property type="entry name" value="PyrdxlP-dep_Trfase"/>
</dbReference>
<dbReference type="Pfam" id="PF00155">
    <property type="entry name" value="Aminotran_1_2"/>
    <property type="match status" value="1"/>
</dbReference>
<keyword evidence="5" id="KW-0663">Pyridoxal phosphate</keyword>
<dbReference type="Pfam" id="PF01070">
    <property type="entry name" value="FMN_dh"/>
    <property type="match status" value="2"/>
</dbReference>
<evidence type="ECO:0000256" key="1">
    <source>
        <dbReference type="ARBA" id="ARBA00001917"/>
    </source>
</evidence>
<evidence type="ECO:0000259" key="7">
    <source>
        <dbReference type="PROSITE" id="PS51349"/>
    </source>
</evidence>
<proteinExistence type="predicted"/>
<evidence type="ECO:0000256" key="6">
    <source>
        <dbReference type="SAM" id="MobiDB-lite"/>
    </source>
</evidence>
<dbReference type="PANTHER" id="PTHR42790:SF19">
    <property type="entry name" value="KYNURENINE_ALPHA-AMINOADIPATE AMINOTRANSFERASE, MITOCHONDRIAL"/>
    <property type="match status" value="1"/>
</dbReference>
<reference evidence="9" key="1">
    <citation type="journal article" date="2019" name="Int. J. Syst. Evol. Microbiol.">
        <title>The Global Catalogue of Microorganisms (GCM) 10K type strain sequencing project: providing services to taxonomists for standard genome sequencing and annotation.</title>
        <authorList>
            <consortium name="The Broad Institute Genomics Platform"/>
            <consortium name="The Broad Institute Genome Sequencing Center for Infectious Disease"/>
            <person name="Wu L."/>
            <person name="Ma J."/>
        </authorList>
    </citation>
    <scope>NUCLEOTIDE SEQUENCE [LARGE SCALE GENOMIC DNA]</scope>
    <source>
        <strain evidence="9">KCTC 42087</strain>
    </source>
</reference>
<dbReference type="Proteomes" id="UP001596074">
    <property type="component" value="Unassembled WGS sequence"/>
</dbReference>
<dbReference type="CDD" id="cd00609">
    <property type="entry name" value="AAT_like"/>
    <property type="match status" value="1"/>
</dbReference>
<protein>
    <submittedName>
        <fullName evidence="8">Aminotransferase class I/II-fold pyridoxal phosphate-dependent enzyme</fullName>
    </submittedName>
</protein>
<evidence type="ECO:0000313" key="9">
    <source>
        <dbReference type="Proteomes" id="UP001596074"/>
    </source>
</evidence>
<comment type="caution">
    <text evidence="8">The sequence shown here is derived from an EMBL/GenBank/DDBJ whole genome shotgun (WGS) entry which is preliminary data.</text>
</comment>
<comment type="cofactor">
    <cofactor evidence="1">
        <name>FMN</name>
        <dbReference type="ChEBI" id="CHEBI:58210"/>
    </cofactor>
</comment>
<gene>
    <name evidence="8" type="ORF">ACFPZN_44235</name>
</gene>
<dbReference type="InterPro" id="IPR015421">
    <property type="entry name" value="PyrdxlP-dep_Trfase_major"/>
</dbReference>
<keyword evidence="4" id="KW-0808">Transferase</keyword>
<dbReference type="InterPro" id="IPR000262">
    <property type="entry name" value="FMN-dep_DH"/>
</dbReference>
<dbReference type="SUPFAM" id="SSF51395">
    <property type="entry name" value="FMN-linked oxidoreductases"/>
    <property type="match status" value="1"/>
</dbReference>
<dbReference type="InterPro" id="IPR004839">
    <property type="entry name" value="Aminotransferase_I/II_large"/>
</dbReference>
<dbReference type="Gene3D" id="3.20.20.70">
    <property type="entry name" value="Aldolase class I"/>
    <property type="match status" value="2"/>
</dbReference>
<feature type="domain" description="FMN hydroxy acid dehydrogenase" evidence="7">
    <location>
        <begin position="1"/>
        <end position="308"/>
    </location>
</feature>
<evidence type="ECO:0000256" key="4">
    <source>
        <dbReference type="ARBA" id="ARBA00022679"/>
    </source>
</evidence>
<evidence type="ECO:0000256" key="2">
    <source>
        <dbReference type="ARBA" id="ARBA00001933"/>
    </source>
</evidence>